<dbReference type="RefSeq" id="WP_008277159.1">
    <property type="nucleotide sequence ID" value="NZ_AAXW01000038.1"/>
</dbReference>
<dbReference type="EMBL" id="AAXW01000038">
    <property type="protein sequence ID" value="EAZ89701.1"/>
    <property type="molecule type" value="Genomic_DNA"/>
</dbReference>
<dbReference type="Gene3D" id="1.10.10.60">
    <property type="entry name" value="Homeodomain-like"/>
    <property type="match status" value="1"/>
</dbReference>
<evidence type="ECO:0000256" key="2">
    <source>
        <dbReference type="SAM" id="MobiDB-lite"/>
    </source>
</evidence>
<dbReference type="OrthoDB" id="533336at2"/>
<feature type="region of interest" description="Disordered" evidence="2">
    <location>
        <begin position="240"/>
        <end position="266"/>
    </location>
</feature>
<comment type="caution">
    <text evidence="3">The sequence shown here is derived from an EMBL/GenBank/DDBJ whole genome shotgun (WGS) entry which is preliminary data.</text>
</comment>
<dbReference type="Proteomes" id="UP000003781">
    <property type="component" value="Unassembled WGS sequence"/>
</dbReference>
<feature type="compositionally biased region" description="Basic and acidic residues" evidence="2">
    <location>
        <begin position="8"/>
        <end position="25"/>
    </location>
</feature>
<evidence type="ECO:0000313" key="4">
    <source>
        <dbReference type="Proteomes" id="UP000003781"/>
    </source>
</evidence>
<accession>A3IUV3</accession>
<evidence type="ECO:0000256" key="1">
    <source>
        <dbReference type="SAM" id="Coils"/>
    </source>
</evidence>
<evidence type="ECO:0000313" key="3">
    <source>
        <dbReference type="EMBL" id="EAZ89701.1"/>
    </source>
</evidence>
<sequence length="283" mass="32876">MAKKHNREKQAEVLRRTQAQRKEQKKEQVLKAVQEIIAQKKSLTFANIAKVAGCSVSYLYKWDEIKAYIHELQQKENTQLNPLEEPEARPNSLKTLHEVARQRIKALEAEIKDLKQQNEKLRGHVVEIYELRDECERLRKQLRELLNTQNSSSKVIPIQTPLKIKKFLFLTLKMKIPQNIINLIKEMGLKVGAKLKEEINNRDPQQVKLAIDAFQQYRNHHTITSQEACLLSMIREEAQPNTSNEIVDKPSKPTIHETSEESNQELVSLDKLKQLSSLFNSKS</sequence>
<dbReference type="AlphaFoldDB" id="A3IUV3"/>
<reference evidence="3 4" key="1">
    <citation type="submission" date="2007-03" db="EMBL/GenBank/DDBJ databases">
        <authorList>
            <person name="Stal L."/>
            <person name="Ferriera S."/>
            <person name="Johnson J."/>
            <person name="Kravitz S."/>
            <person name="Beeson K."/>
            <person name="Sutton G."/>
            <person name="Rogers Y.-H."/>
            <person name="Friedman R."/>
            <person name="Frazier M."/>
            <person name="Venter J.C."/>
        </authorList>
    </citation>
    <scope>NUCLEOTIDE SEQUENCE [LARGE SCALE GENOMIC DNA]</scope>
    <source>
        <strain evidence="3 4">CCY0110</strain>
    </source>
</reference>
<name>A3IUV3_9CHRO</name>
<proteinExistence type="predicted"/>
<dbReference type="InterPro" id="IPR046229">
    <property type="entry name" value="TnpC-like"/>
</dbReference>
<keyword evidence="4" id="KW-1185">Reference proteome</keyword>
<feature type="coiled-coil region" evidence="1">
    <location>
        <begin position="97"/>
        <end position="148"/>
    </location>
</feature>
<feature type="compositionally biased region" description="Basic and acidic residues" evidence="2">
    <location>
        <begin position="246"/>
        <end position="259"/>
    </location>
</feature>
<protein>
    <submittedName>
        <fullName evidence="3">Tn554 transposase C</fullName>
    </submittedName>
</protein>
<keyword evidence="1" id="KW-0175">Coiled coil</keyword>
<feature type="region of interest" description="Disordered" evidence="2">
    <location>
        <begin position="1"/>
        <end position="25"/>
    </location>
</feature>
<dbReference type="Pfam" id="PF19776">
    <property type="entry name" value="DUF6262"/>
    <property type="match status" value="1"/>
</dbReference>
<gene>
    <name evidence="3" type="ORF">CY0110_23141</name>
</gene>
<organism evidence="3 4">
    <name type="scientific">Crocosphaera chwakensis CCY0110</name>
    <dbReference type="NCBI Taxonomy" id="391612"/>
    <lineage>
        <taxon>Bacteria</taxon>
        <taxon>Bacillati</taxon>
        <taxon>Cyanobacteriota</taxon>
        <taxon>Cyanophyceae</taxon>
        <taxon>Oscillatoriophycideae</taxon>
        <taxon>Chroococcales</taxon>
        <taxon>Aphanothecaceae</taxon>
        <taxon>Crocosphaera</taxon>
        <taxon>Crocosphaera chwakensis</taxon>
    </lineage>
</organism>